<keyword evidence="1" id="KW-0479">Metal-binding</keyword>
<keyword evidence="4" id="KW-0805">Transcription regulation</keyword>
<feature type="compositionally biased region" description="Low complexity" evidence="7">
    <location>
        <begin position="712"/>
        <end position="727"/>
    </location>
</feature>
<evidence type="ECO:0000256" key="7">
    <source>
        <dbReference type="SAM" id="MobiDB-lite"/>
    </source>
</evidence>
<feature type="domain" description="GATA-type" evidence="8">
    <location>
        <begin position="523"/>
        <end position="553"/>
    </location>
</feature>
<organism evidence="9 10">
    <name type="scientific">Lactarius akahatsu</name>
    <dbReference type="NCBI Taxonomy" id="416441"/>
    <lineage>
        <taxon>Eukaryota</taxon>
        <taxon>Fungi</taxon>
        <taxon>Dikarya</taxon>
        <taxon>Basidiomycota</taxon>
        <taxon>Agaricomycotina</taxon>
        <taxon>Agaricomycetes</taxon>
        <taxon>Russulales</taxon>
        <taxon>Russulaceae</taxon>
        <taxon>Lactarius</taxon>
    </lineage>
</organism>
<feature type="region of interest" description="Disordered" evidence="7">
    <location>
        <begin position="712"/>
        <end position="740"/>
    </location>
</feature>
<dbReference type="GO" id="GO:0008270">
    <property type="term" value="F:zinc ion binding"/>
    <property type="evidence" value="ECO:0007669"/>
    <property type="project" value="UniProtKB-KW"/>
</dbReference>
<feature type="region of interest" description="Disordered" evidence="7">
    <location>
        <begin position="1"/>
        <end position="23"/>
    </location>
</feature>
<dbReference type="AlphaFoldDB" id="A0AAD4LIZ4"/>
<reference evidence="9" key="1">
    <citation type="submission" date="2022-01" db="EMBL/GenBank/DDBJ databases">
        <title>Comparative genomics reveals a dynamic genome evolution in the ectomycorrhizal milk-cap (Lactarius) mushrooms.</title>
        <authorList>
            <consortium name="DOE Joint Genome Institute"/>
            <person name="Lebreton A."/>
            <person name="Tang N."/>
            <person name="Kuo A."/>
            <person name="LaButti K."/>
            <person name="Drula E."/>
            <person name="Barry K."/>
            <person name="Clum A."/>
            <person name="Lipzen A."/>
            <person name="Mousain D."/>
            <person name="Ng V."/>
            <person name="Wang R."/>
            <person name="Wang X."/>
            <person name="Dai Y."/>
            <person name="Henrissat B."/>
            <person name="Grigoriev I.V."/>
            <person name="Guerin-Laguette A."/>
            <person name="Yu F."/>
            <person name="Martin F.M."/>
        </authorList>
    </citation>
    <scope>NUCLEOTIDE SEQUENCE</scope>
    <source>
        <strain evidence="9">QP</strain>
    </source>
</reference>
<keyword evidence="5" id="KW-0804">Transcription</keyword>
<feature type="compositionally biased region" description="Low complexity" evidence="7">
    <location>
        <begin position="581"/>
        <end position="595"/>
    </location>
</feature>
<dbReference type="CDD" id="cd00202">
    <property type="entry name" value="ZnF_GATA"/>
    <property type="match status" value="1"/>
</dbReference>
<feature type="compositionally biased region" description="Polar residues" evidence="7">
    <location>
        <begin position="652"/>
        <end position="661"/>
    </location>
</feature>
<accession>A0AAD4LIZ4</accession>
<feature type="compositionally biased region" description="Polar residues" evidence="7">
    <location>
        <begin position="408"/>
        <end position="435"/>
    </location>
</feature>
<evidence type="ECO:0000256" key="6">
    <source>
        <dbReference type="PROSITE-ProRule" id="PRU00094"/>
    </source>
</evidence>
<dbReference type="PANTHER" id="PTHR47172">
    <property type="entry name" value="OS01G0976800 PROTEIN"/>
    <property type="match status" value="1"/>
</dbReference>
<dbReference type="Gene3D" id="3.30.50.10">
    <property type="entry name" value="Erythroid Transcription Factor GATA-1, subunit A"/>
    <property type="match status" value="1"/>
</dbReference>
<dbReference type="GO" id="GO:0006355">
    <property type="term" value="P:regulation of DNA-templated transcription"/>
    <property type="evidence" value="ECO:0007669"/>
    <property type="project" value="InterPro"/>
</dbReference>
<proteinExistence type="predicted"/>
<dbReference type="InterPro" id="IPR000679">
    <property type="entry name" value="Znf_GATA"/>
</dbReference>
<feature type="region of interest" description="Disordered" evidence="7">
    <location>
        <begin position="558"/>
        <end position="695"/>
    </location>
</feature>
<dbReference type="PANTHER" id="PTHR47172:SF24">
    <property type="entry name" value="GATA ZINC FINGER DOMAIN-CONTAINING PROTEIN 14-RELATED"/>
    <property type="match status" value="1"/>
</dbReference>
<feature type="compositionally biased region" description="Pro residues" evidence="7">
    <location>
        <begin position="488"/>
        <end position="500"/>
    </location>
</feature>
<dbReference type="SUPFAM" id="SSF57716">
    <property type="entry name" value="Glucocorticoid receptor-like (DNA-binding domain)"/>
    <property type="match status" value="1"/>
</dbReference>
<feature type="compositionally biased region" description="Low complexity" evidence="7">
    <location>
        <begin position="376"/>
        <end position="401"/>
    </location>
</feature>
<evidence type="ECO:0000256" key="5">
    <source>
        <dbReference type="ARBA" id="ARBA00023163"/>
    </source>
</evidence>
<keyword evidence="10" id="KW-1185">Reference proteome</keyword>
<dbReference type="PROSITE" id="PS50114">
    <property type="entry name" value="GATA_ZN_FINGER_2"/>
    <property type="match status" value="1"/>
</dbReference>
<gene>
    <name evidence="9" type="ORF">EDB92DRAFT_237055</name>
</gene>
<dbReference type="EMBL" id="JAKELL010000013">
    <property type="protein sequence ID" value="KAH8994877.1"/>
    <property type="molecule type" value="Genomic_DNA"/>
</dbReference>
<protein>
    <recommendedName>
        <fullName evidence="8">GATA-type domain-containing protein</fullName>
    </recommendedName>
</protein>
<evidence type="ECO:0000259" key="8">
    <source>
        <dbReference type="PROSITE" id="PS50114"/>
    </source>
</evidence>
<name>A0AAD4LIZ4_9AGAM</name>
<dbReference type="PROSITE" id="PS00344">
    <property type="entry name" value="GATA_ZN_FINGER_1"/>
    <property type="match status" value="1"/>
</dbReference>
<evidence type="ECO:0000256" key="4">
    <source>
        <dbReference type="ARBA" id="ARBA00023015"/>
    </source>
</evidence>
<keyword evidence="3" id="KW-0862">Zinc</keyword>
<dbReference type="InterPro" id="IPR013088">
    <property type="entry name" value="Znf_NHR/GATA"/>
</dbReference>
<feature type="compositionally biased region" description="Polar residues" evidence="7">
    <location>
        <begin position="469"/>
        <end position="486"/>
    </location>
</feature>
<feature type="region of interest" description="Disordered" evidence="7">
    <location>
        <begin position="376"/>
        <end position="521"/>
    </location>
</feature>
<dbReference type="Pfam" id="PF00320">
    <property type="entry name" value="GATA"/>
    <property type="match status" value="1"/>
</dbReference>
<comment type="caution">
    <text evidence="9">The sequence shown here is derived from an EMBL/GenBank/DDBJ whole genome shotgun (WGS) entry which is preliminary data.</text>
</comment>
<feature type="compositionally biased region" description="Polar residues" evidence="7">
    <location>
        <begin position="620"/>
        <end position="638"/>
    </location>
</feature>
<evidence type="ECO:0000256" key="1">
    <source>
        <dbReference type="ARBA" id="ARBA00022723"/>
    </source>
</evidence>
<dbReference type="Proteomes" id="UP001201163">
    <property type="component" value="Unassembled WGS sequence"/>
</dbReference>
<evidence type="ECO:0000256" key="3">
    <source>
        <dbReference type="ARBA" id="ARBA00022833"/>
    </source>
</evidence>
<dbReference type="SMART" id="SM00401">
    <property type="entry name" value="ZnF_GATA"/>
    <property type="match status" value="1"/>
</dbReference>
<evidence type="ECO:0000313" key="10">
    <source>
        <dbReference type="Proteomes" id="UP001201163"/>
    </source>
</evidence>
<sequence>MSYLANAHRTYDSPDPSAYSHSQLPAQNVRNIVNMTSFDTLSSQHSAQSPDHRLPKVGETRCYWTLLSPDLHFVYLDPVLSYHLVDQADLLIGRSLLEFVHPDEQTSAKNDLGNVLSSKALHGSVTRMRFSRLSRVRRLLGHQGPPHFWPDGDKIAIDTNYMAVDLVINWAAEGLVLCFIHAAVDLTPYDNDEHAKTGWTNWCGTNSMNQEQANILYSRLLDNIPRSGNMSRVFQVMMNRPDRALLLSWPPDRDQPPLARDFAKLSGDVQIRGDSAGSSDAKTTCTRRYKASSTIQTSDGYRGVESVYIPHGSIIFACHSVSSDSRSASESTAPLQQSEYDAPYMTQGPQYYPQTTSFGLPSMQSSTTAAYSNYLSQGAPQTSQQTTTQIPSQYSSQQSWSIDPSPPTLQYTHWSSTGAQASPPTYHSNAQQPRQHSYPIHQSPHWAPAAFPDADSPLPPSYRSLSPVYTYSSPENNQASPPSTMETVPPPRGSRRPTPPGSVREHPTSSGRASGNPPMGISRCASCKATTSPEWRKGPSGKKDLCNACGLRYARSRAKKEGIATQRRRKDKVLALTKQEPSSSGSASVPPISVPYNSMRRGSYDDTFLSSSAGSASGNEAYSQSQSMHGHSNLDLTPSPSPPAGSVPFSHYNLQSQSTRQTDSRGHYAVQSGSVYPSPLSHPPLQSPGLSHMSSPLPPLGLVLNRASPILSSTSSDSALSSAVPASFERERHRDPVALPQVQLSDQRRVPTNKTTFVTP</sequence>
<evidence type="ECO:0000256" key="2">
    <source>
        <dbReference type="ARBA" id="ARBA00022771"/>
    </source>
</evidence>
<evidence type="ECO:0000313" key="9">
    <source>
        <dbReference type="EMBL" id="KAH8994877.1"/>
    </source>
</evidence>
<dbReference type="GO" id="GO:0043565">
    <property type="term" value="F:sequence-specific DNA binding"/>
    <property type="evidence" value="ECO:0007669"/>
    <property type="project" value="InterPro"/>
</dbReference>
<keyword evidence="2 6" id="KW-0863">Zinc-finger</keyword>